<evidence type="ECO:0000256" key="1">
    <source>
        <dbReference type="SAM" id="MobiDB-lite"/>
    </source>
</evidence>
<feature type="region of interest" description="Disordered" evidence="1">
    <location>
        <begin position="617"/>
        <end position="637"/>
    </location>
</feature>
<name>E3ME92_CAERE</name>
<feature type="chain" id="PRO_5003176670" evidence="2">
    <location>
        <begin position="18"/>
        <end position="637"/>
    </location>
</feature>
<dbReference type="AlphaFoldDB" id="E3ME92"/>
<dbReference type="STRING" id="31234.E3ME92"/>
<dbReference type="HOGENOM" id="CLU_429751_0_0_1"/>
<evidence type="ECO:0000313" key="3">
    <source>
        <dbReference type="EMBL" id="EFO99454.1"/>
    </source>
</evidence>
<evidence type="ECO:0000313" key="4">
    <source>
        <dbReference type="Proteomes" id="UP000008281"/>
    </source>
</evidence>
<dbReference type="OrthoDB" id="5875951at2759"/>
<proteinExistence type="predicted"/>
<keyword evidence="4" id="KW-1185">Reference proteome</keyword>
<dbReference type="eggNOG" id="ENOG502THMJ">
    <property type="taxonomic scope" value="Eukaryota"/>
</dbReference>
<feature type="compositionally biased region" description="Low complexity" evidence="1">
    <location>
        <begin position="330"/>
        <end position="361"/>
    </location>
</feature>
<gene>
    <name evidence="3" type="ORF">CRE_22453</name>
</gene>
<evidence type="ECO:0000256" key="2">
    <source>
        <dbReference type="SAM" id="SignalP"/>
    </source>
</evidence>
<reference evidence="3" key="1">
    <citation type="submission" date="2007-07" db="EMBL/GenBank/DDBJ databases">
        <title>PCAP assembly of the Caenorhabditis remanei genome.</title>
        <authorList>
            <consortium name="The Caenorhabditis remanei Sequencing Consortium"/>
            <person name="Wilson R.K."/>
        </authorList>
    </citation>
    <scope>NUCLEOTIDE SEQUENCE [LARGE SCALE GENOMIC DNA]</scope>
    <source>
        <strain evidence="3">PB4641</strain>
    </source>
</reference>
<dbReference type="Proteomes" id="UP000008281">
    <property type="component" value="Unassembled WGS sequence"/>
</dbReference>
<organism evidence="4">
    <name type="scientific">Caenorhabditis remanei</name>
    <name type="common">Caenorhabditis vulgaris</name>
    <dbReference type="NCBI Taxonomy" id="31234"/>
    <lineage>
        <taxon>Eukaryota</taxon>
        <taxon>Metazoa</taxon>
        <taxon>Ecdysozoa</taxon>
        <taxon>Nematoda</taxon>
        <taxon>Chromadorea</taxon>
        <taxon>Rhabditida</taxon>
        <taxon>Rhabditina</taxon>
        <taxon>Rhabditomorpha</taxon>
        <taxon>Rhabditoidea</taxon>
        <taxon>Rhabditidae</taxon>
        <taxon>Peloderinae</taxon>
        <taxon>Caenorhabditis</taxon>
    </lineage>
</organism>
<feature type="region of interest" description="Disordered" evidence="1">
    <location>
        <begin position="317"/>
        <end position="503"/>
    </location>
</feature>
<keyword evidence="2" id="KW-0732">Signal</keyword>
<dbReference type="EMBL" id="DS268438">
    <property type="protein sequence ID" value="EFO99454.1"/>
    <property type="molecule type" value="Genomic_DNA"/>
</dbReference>
<feature type="signal peptide" evidence="2">
    <location>
        <begin position="1"/>
        <end position="17"/>
    </location>
</feature>
<protein>
    <submittedName>
        <fullName evidence="3">Uncharacterized protein</fullName>
    </submittedName>
</protein>
<feature type="compositionally biased region" description="Low complexity" evidence="1">
    <location>
        <begin position="370"/>
        <end position="497"/>
    </location>
</feature>
<dbReference type="InParanoid" id="E3ME92"/>
<accession>E3ME92</accession>
<sequence length="637" mass="68079">MVVFSFLLLLTVCHVLAVDPGSAVRRVEVVKDQHFNDLTDSAKEQGKKNSNIRNIPCFSFSAFTKTLCGLLYGNENCGKSFLSTDGNIVQNPTDDENLDLVMDYVKDGSFNKTGQLRYASVPVVEDELVMDILNVIYGKKEYTLLLNDPTKEELSAFVRDMIRIPAQHVLKQQLLHKILESRASYEKFVSPMLENNKRQRLLDFAQHLLDSYQNGTLSTQDTVYLNEQLQNYAFFDRPEDKKFRAMVDKLMRVFGKSMNLADRDGLETGTDTEQLETTLTPSVAFGSDGNENSSNHRDFESKEAIKTTTGFATTTAFTAGPYTTGGSGTTGRPQTTGGPTVFTTGPYTTGGTTGGQTHHTTAPYPPGQRTTGPYTTGGTTGPYTTGGTTGPYTTGGTTGPYITGGTTGPYTTGGTTGPYTTGGTSGPYTTGGTTGPYTTGGTTGPYTTGGTTGPYSTGGTTGPYTTGGTTGPYTTGGTTGPYTTGGTTGSYTTGETTSNPNHRRALADEHYPTGKVAEYTMTTPFAEKVMADEVSSKDAVISFNNAPEQSVNSTTSNPKLTHDSEGYAKSMMTAETDEPLVYVQEGANADKVPGSAMKADIDDEKKTNSFLNMEMDLKSTRNMGGMVDEETAKPPSA</sequence>